<evidence type="ECO:0000256" key="1">
    <source>
        <dbReference type="SAM" id="MobiDB-lite"/>
    </source>
</evidence>
<evidence type="ECO:0000313" key="2">
    <source>
        <dbReference type="EMBL" id="GFN86719.1"/>
    </source>
</evidence>
<dbReference type="EMBL" id="BLXT01001596">
    <property type="protein sequence ID" value="GFN86719.1"/>
    <property type="molecule type" value="Genomic_DNA"/>
</dbReference>
<sequence>MENWDSPLGTLAGGHLPHQMSHRPPQKNASPQHGDIRLSGPLSRQGAGSGARTRDRRAPTDLSADSLATCHRRPVMSESFLPHQIRVPVISWNSNLWLKDTCRSQSRFGYICAIGDPGIVTKKDIR</sequence>
<accession>A0AAV3YU47</accession>
<organism evidence="2 3">
    <name type="scientific">Plakobranchus ocellatus</name>
    <dbReference type="NCBI Taxonomy" id="259542"/>
    <lineage>
        <taxon>Eukaryota</taxon>
        <taxon>Metazoa</taxon>
        <taxon>Spiralia</taxon>
        <taxon>Lophotrochozoa</taxon>
        <taxon>Mollusca</taxon>
        <taxon>Gastropoda</taxon>
        <taxon>Heterobranchia</taxon>
        <taxon>Euthyneura</taxon>
        <taxon>Panpulmonata</taxon>
        <taxon>Sacoglossa</taxon>
        <taxon>Placobranchoidea</taxon>
        <taxon>Plakobranchidae</taxon>
        <taxon>Plakobranchus</taxon>
    </lineage>
</organism>
<reference evidence="2 3" key="1">
    <citation type="journal article" date="2021" name="Elife">
        <title>Chloroplast acquisition without the gene transfer in kleptoplastic sea slugs, Plakobranchus ocellatus.</title>
        <authorList>
            <person name="Maeda T."/>
            <person name="Takahashi S."/>
            <person name="Yoshida T."/>
            <person name="Shimamura S."/>
            <person name="Takaki Y."/>
            <person name="Nagai Y."/>
            <person name="Toyoda A."/>
            <person name="Suzuki Y."/>
            <person name="Arimoto A."/>
            <person name="Ishii H."/>
            <person name="Satoh N."/>
            <person name="Nishiyama T."/>
            <person name="Hasebe M."/>
            <person name="Maruyama T."/>
            <person name="Minagawa J."/>
            <person name="Obokata J."/>
            <person name="Shigenobu S."/>
        </authorList>
    </citation>
    <scope>NUCLEOTIDE SEQUENCE [LARGE SCALE GENOMIC DNA]</scope>
</reference>
<gene>
    <name evidence="2" type="ORF">PoB_001322500</name>
</gene>
<keyword evidence="3" id="KW-1185">Reference proteome</keyword>
<name>A0AAV3YU47_9GAST</name>
<dbReference type="AlphaFoldDB" id="A0AAV3YU47"/>
<dbReference type="Proteomes" id="UP000735302">
    <property type="component" value="Unassembled WGS sequence"/>
</dbReference>
<comment type="caution">
    <text evidence="2">The sequence shown here is derived from an EMBL/GenBank/DDBJ whole genome shotgun (WGS) entry which is preliminary data.</text>
</comment>
<feature type="region of interest" description="Disordered" evidence="1">
    <location>
        <begin position="1"/>
        <end position="64"/>
    </location>
</feature>
<protein>
    <submittedName>
        <fullName evidence="2">Uncharacterized protein</fullName>
    </submittedName>
</protein>
<proteinExistence type="predicted"/>
<evidence type="ECO:0000313" key="3">
    <source>
        <dbReference type="Proteomes" id="UP000735302"/>
    </source>
</evidence>